<evidence type="ECO:0008006" key="4">
    <source>
        <dbReference type="Google" id="ProtNLM"/>
    </source>
</evidence>
<name>A0A517ZCD1_9PLAN</name>
<dbReference type="InterPro" id="IPR006698">
    <property type="entry name" value="UPF0229"/>
</dbReference>
<keyword evidence="3" id="KW-1185">Reference proteome</keyword>
<dbReference type="EMBL" id="CP036275">
    <property type="protein sequence ID" value="QDU40156.1"/>
    <property type="molecule type" value="Genomic_DNA"/>
</dbReference>
<dbReference type="AlphaFoldDB" id="A0A517ZCD1"/>
<feature type="region of interest" description="Disordered" evidence="1">
    <location>
        <begin position="106"/>
        <end position="148"/>
    </location>
</feature>
<dbReference type="KEGG" id="mri:Mal4_45110"/>
<protein>
    <recommendedName>
        <fullName evidence="4">DUF444 family protein</fullName>
    </recommendedName>
</protein>
<accession>A0A517ZCD1</accession>
<dbReference type="PANTHER" id="PTHR30510:SF2">
    <property type="entry name" value="UPF0229 PROTEIN YEAH"/>
    <property type="match status" value="1"/>
</dbReference>
<gene>
    <name evidence="2" type="ORF">Mal4_45110</name>
</gene>
<reference evidence="2 3" key="1">
    <citation type="submission" date="2019-02" db="EMBL/GenBank/DDBJ databases">
        <title>Deep-cultivation of Planctomycetes and their phenomic and genomic characterization uncovers novel biology.</title>
        <authorList>
            <person name="Wiegand S."/>
            <person name="Jogler M."/>
            <person name="Boedeker C."/>
            <person name="Pinto D."/>
            <person name="Vollmers J."/>
            <person name="Rivas-Marin E."/>
            <person name="Kohn T."/>
            <person name="Peeters S.H."/>
            <person name="Heuer A."/>
            <person name="Rast P."/>
            <person name="Oberbeckmann S."/>
            <person name="Bunk B."/>
            <person name="Jeske O."/>
            <person name="Meyerdierks A."/>
            <person name="Storesund J.E."/>
            <person name="Kallscheuer N."/>
            <person name="Luecker S."/>
            <person name="Lage O.M."/>
            <person name="Pohl T."/>
            <person name="Merkel B.J."/>
            <person name="Hornburger P."/>
            <person name="Mueller R.-W."/>
            <person name="Bruemmer F."/>
            <person name="Labrenz M."/>
            <person name="Spormann A.M."/>
            <person name="Op den Camp H."/>
            <person name="Overmann J."/>
            <person name="Amann R."/>
            <person name="Jetten M.S.M."/>
            <person name="Mascher T."/>
            <person name="Medema M.H."/>
            <person name="Devos D.P."/>
            <person name="Kaster A.-K."/>
            <person name="Ovreas L."/>
            <person name="Rohde M."/>
            <person name="Galperin M.Y."/>
            <person name="Jogler C."/>
        </authorList>
    </citation>
    <scope>NUCLEOTIDE SEQUENCE [LARGE SCALE GENOMIC DNA]</scope>
    <source>
        <strain evidence="2 3">Mal4</strain>
    </source>
</reference>
<dbReference type="Pfam" id="PF04285">
    <property type="entry name" value="DUF444"/>
    <property type="match status" value="2"/>
</dbReference>
<organism evidence="2 3">
    <name type="scientific">Maioricimonas rarisocia</name>
    <dbReference type="NCBI Taxonomy" id="2528026"/>
    <lineage>
        <taxon>Bacteria</taxon>
        <taxon>Pseudomonadati</taxon>
        <taxon>Planctomycetota</taxon>
        <taxon>Planctomycetia</taxon>
        <taxon>Planctomycetales</taxon>
        <taxon>Planctomycetaceae</taxon>
        <taxon>Maioricimonas</taxon>
    </lineage>
</organism>
<proteinExistence type="predicted"/>
<evidence type="ECO:0000313" key="2">
    <source>
        <dbReference type="EMBL" id="QDU40156.1"/>
    </source>
</evidence>
<dbReference type="PANTHER" id="PTHR30510">
    <property type="entry name" value="UPF0229 PROTEIN YEAH"/>
    <property type="match status" value="1"/>
</dbReference>
<dbReference type="NCBIfam" id="NF003711">
    <property type="entry name" value="PRK05325.2-3"/>
    <property type="match status" value="1"/>
</dbReference>
<feature type="compositionally biased region" description="Gly residues" evidence="1">
    <location>
        <begin position="114"/>
        <end position="124"/>
    </location>
</feature>
<evidence type="ECO:0000256" key="1">
    <source>
        <dbReference type="SAM" id="MobiDB-lite"/>
    </source>
</evidence>
<dbReference type="Proteomes" id="UP000320496">
    <property type="component" value="Chromosome"/>
</dbReference>
<sequence length="422" mass="47712">METCVQSNKLAYTRSRVYPYNCATAQKATGVGRTGHFRPSTGILPFLPGLRTETMTRSIDRNLKRFNEIVRGRIRKDLRKYINHGEMLGRKGRETVSIPVPNIEIPHFRHGKKNSGGTGQGEGEVGQPIGRGQDEGEGTGEAGSEPGAHIREVEVTLDELAQMLADELELPNIVPKGQDAIRSQKDKFTTISRVGPDSLRHFRRTYKEALKRQIASGSYDPVRPVIIPTAEDERFRSWKTVMEPQANAAIIYIMDVSGSMTDDQKEIVRIESFWIDTWLKSQYDGIERRYVVHDAVAHEVDEDTFYRVRESGGTRISSAYAKSAQIIARDFPPDDWNIYCFQFSDGDNWGEDNRDCLKVLIEHLLPVSNLFCYGQVESPYGSGDFIKELRRLTDANENLVLSEIESKEAIYESIKVFLGKGK</sequence>
<evidence type="ECO:0000313" key="3">
    <source>
        <dbReference type="Proteomes" id="UP000320496"/>
    </source>
</evidence>